<evidence type="ECO:0000259" key="3">
    <source>
        <dbReference type="Pfam" id="PF03372"/>
    </source>
</evidence>
<keyword evidence="1" id="KW-0175">Coiled coil</keyword>
<organism evidence="4 5">
    <name type="scientific">Coffea arabica</name>
    <name type="common">Arabian coffee</name>
    <dbReference type="NCBI Taxonomy" id="13443"/>
    <lineage>
        <taxon>Eukaryota</taxon>
        <taxon>Viridiplantae</taxon>
        <taxon>Streptophyta</taxon>
        <taxon>Embryophyta</taxon>
        <taxon>Tracheophyta</taxon>
        <taxon>Spermatophyta</taxon>
        <taxon>Magnoliopsida</taxon>
        <taxon>eudicotyledons</taxon>
        <taxon>Gunneridae</taxon>
        <taxon>Pentapetalae</taxon>
        <taxon>asterids</taxon>
        <taxon>lamiids</taxon>
        <taxon>Gentianales</taxon>
        <taxon>Rubiaceae</taxon>
        <taxon>Ixoroideae</taxon>
        <taxon>Gardenieae complex</taxon>
        <taxon>Bertiereae - Coffeeae clade</taxon>
        <taxon>Coffeeae</taxon>
        <taxon>Coffea</taxon>
    </lineage>
</organism>
<dbReference type="PANTHER" id="PTHR33710">
    <property type="entry name" value="BNAC02G09200D PROTEIN"/>
    <property type="match status" value="1"/>
</dbReference>
<keyword evidence="4" id="KW-1185">Reference proteome</keyword>
<feature type="domain" description="Endonuclease/exonuclease/phosphatase" evidence="3">
    <location>
        <begin position="112"/>
        <end position="318"/>
    </location>
</feature>
<feature type="coiled-coil region" evidence="1">
    <location>
        <begin position="403"/>
        <end position="430"/>
    </location>
</feature>
<protein>
    <recommendedName>
        <fullName evidence="3">Endonuclease/exonuclease/phosphatase domain-containing protein</fullName>
    </recommendedName>
</protein>
<accession>A0ABM4UEU2</accession>
<evidence type="ECO:0000313" key="5">
    <source>
        <dbReference type="RefSeq" id="XP_071905806.1"/>
    </source>
</evidence>
<dbReference type="PANTHER" id="PTHR33710:SF71">
    <property type="entry name" value="ENDONUCLEASE_EXONUCLEASE_PHOSPHATASE DOMAIN-CONTAINING PROTEIN"/>
    <property type="match status" value="1"/>
</dbReference>
<dbReference type="SUPFAM" id="SSF56219">
    <property type="entry name" value="DNase I-like"/>
    <property type="match status" value="1"/>
</dbReference>
<dbReference type="InterPro" id="IPR036691">
    <property type="entry name" value="Endo/exonu/phosph_ase_sf"/>
</dbReference>
<dbReference type="RefSeq" id="XP_071905806.1">
    <property type="nucleotide sequence ID" value="XM_072049705.1"/>
</dbReference>
<dbReference type="Gene3D" id="3.60.10.10">
    <property type="entry name" value="Endonuclease/exonuclease/phosphatase"/>
    <property type="match status" value="1"/>
</dbReference>
<dbReference type="Proteomes" id="UP001652660">
    <property type="component" value="Chromosome 5e"/>
</dbReference>
<reference evidence="5" key="1">
    <citation type="submission" date="2025-08" db="UniProtKB">
        <authorList>
            <consortium name="RefSeq"/>
        </authorList>
    </citation>
    <scope>IDENTIFICATION</scope>
    <source>
        <tissue evidence="5">Leaves</tissue>
    </source>
</reference>
<evidence type="ECO:0000313" key="4">
    <source>
        <dbReference type="Proteomes" id="UP001652660"/>
    </source>
</evidence>
<name>A0ABM4UEU2_COFAR</name>
<dbReference type="Pfam" id="PF03372">
    <property type="entry name" value="Exo_endo_phos"/>
    <property type="match status" value="1"/>
</dbReference>
<gene>
    <name evidence="5" type="primary">LOC140007021</name>
</gene>
<evidence type="ECO:0000256" key="2">
    <source>
        <dbReference type="SAM" id="MobiDB-lite"/>
    </source>
</evidence>
<dbReference type="GeneID" id="140007021"/>
<sequence>MVDDALKATATSIIHDMVDRVVEEDSQATKDGDDDSEGTDDSSPEEPISAGCLSPRLPRPQGTVSECSHSVTDHLNVDQLSALEQGRRTARGRGIRANFPSDRELKSGISRSPNLRRLKKLILLHKLSVIGICEPKLSTRDMESIRVRLNFDHMISNPSRDLWVFFRFPFTSIVVGESDQHLSISFCHPHRSCLFIVSFVHAKCTAAERRRLWPTLLRDKPCHEPWYIVTDFNLILSPNEKKRGRPFQPSQGLELFQFMGEAGVLDAGFSGSSFTWYNNRHGRARIWKRLDRVLLNNACLNDSTSIVVSHLVREPSDHGLLLLSFSTRLDNKSRTFRFLNVWTSKDSLLDVVKMVWQGDVSGSPFYRVWAKLKRVSHAIQQWNKETFEDVFLNVKRAEAPVARAELQIEVDSLEKNFVELKRVQAELRRVLTVEEQFWKQKARVKWLQHGDNNSRFFHSVVKQRRYRVAIHSIRDSQGTWITDDGTIGMKAVKFFDDLLSAEFSSDFRLVHVIPNLSSEIDNSCLEEAHSFDEVTRVVFSMDGDSVAGPDGFTGKFFTFT</sequence>
<feature type="compositionally biased region" description="Acidic residues" evidence="2">
    <location>
        <begin position="32"/>
        <end position="44"/>
    </location>
</feature>
<evidence type="ECO:0000256" key="1">
    <source>
        <dbReference type="SAM" id="Coils"/>
    </source>
</evidence>
<feature type="compositionally biased region" description="Basic and acidic residues" evidence="2">
    <location>
        <begin position="19"/>
        <end position="31"/>
    </location>
</feature>
<feature type="region of interest" description="Disordered" evidence="2">
    <location>
        <begin position="19"/>
        <end position="67"/>
    </location>
</feature>
<dbReference type="InterPro" id="IPR005135">
    <property type="entry name" value="Endo/exonuclease/phosphatase"/>
</dbReference>
<proteinExistence type="predicted"/>